<gene>
    <name evidence="3" type="ORF">HNQ60_001140</name>
</gene>
<reference evidence="3 4" key="1">
    <citation type="submission" date="2020-08" db="EMBL/GenBank/DDBJ databases">
        <title>Genomic Encyclopedia of Type Strains, Phase IV (KMG-IV): sequencing the most valuable type-strain genomes for metagenomic binning, comparative biology and taxonomic classification.</title>
        <authorList>
            <person name="Goeker M."/>
        </authorList>
    </citation>
    <scope>NUCLEOTIDE SEQUENCE [LARGE SCALE GENOMIC DNA]</scope>
    <source>
        <strain evidence="3 4">DSM 26723</strain>
    </source>
</reference>
<dbReference type="Proteomes" id="UP000588068">
    <property type="component" value="Unassembled WGS sequence"/>
</dbReference>
<dbReference type="InterPro" id="IPR005814">
    <property type="entry name" value="Aminotrans_3"/>
</dbReference>
<dbReference type="GO" id="GO:0042286">
    <property type="term" value="F:glutamate-1-semialdehyde 2,1-aminomutase activity"/>
    <property type="evidence" value="ECO:0007669"/>
    <property type="project" value="UniProtKB-EC"/>
</dbReference>
<dbReference type="AlphaFoldDB" id="A0A841HI88"/>
<dbReference type="Gene3D" id="3.90.1150.10">
    <property type="entry name" value="Aspartate Aminotransferase, domain 1"/>
    <property type="match status" value="1"/>
</dbReference>
<dbReference type="InterPro" id="IPR015424">
    <property type="entry name" value="PyrdxlP-dep_Trfase"/>
</dbReference>
<comment type="cofactor">
    <cofactor evidence="1">
        <name>pyridoxal 5'-phosphate</name>
        <dbReference type="ChEBI" id="CHEBI:597326"/>
    </cofactor>
</comment>
<dbReference type="GO" id="GO:0008483">
    <property type="term" value="F:transaminase activity"/>
    <property type="evidence" value="ECO:0007669"/>
    <property type="project" value="InterPro"/>
</dbReference>
<organism evidence="3 4">
    <name type="scientific">Povalibacter uvarum</name>
    <dbReference type="NCBI Taxonomy" id="732238"/>
    <lineage>
        <taxon>Bacteria</taxon>
        <taxon>Pseudomonadati</taxon>
        <taxon>Pseudomonadota</taxon>
        <taxon>Gammaproteobacteria</taxon>
        <taxon>Steroidobacterales</taxon>
        <taxon>Steroidobacteraceae</taxon>
        <taxon>Povalibacter</taxon>
    </lineage>
</organism>
<dbReference type="InterPro" id="IPR015421">
    <property type="entry name" value="PyrdxlP-dep_Trfase_major"/>
</dbReference>
<dbReference type="GO" id="GO:0030170">
    <property type="term" value="F:pyridoxal phosphate binding"/>
    <property type="evidence" value="ECO:0007669"/>
    <property type="project" value="InterPro"/>
</dbReference>
<keyword evidence="2" id="KW-0663">Pyridoxal phosphate</keyword>
<name>A0A841HI88_9GAMM</name>
<dbReference type="PANTHER" id="PTHR43713">
    <property type="entry name" value="GLUTAMATE-1-SEMIALDEHYDE 2,1-AMINOMUTASE"/>
    <property type="match status" value="1"/>
</dbReference>
<keyword evidence="3" id="KW-0413">Isomerase</keyword>
<comment type="caution">
    <text evidence="3">The sequence shown here is derived from an EMBL/GenBank/DDBJ whole genome shotgun (WGS) entry which is preliminary data.</text>
</comment>
<dbReference type="PANTHER" id="PTHR43713:SF3">
    <property type="entry name" value="GLUTAMATE-1-SEMIALDEHYDE 2,1-AMINOMUTASE 1, CHLOROPLASTIC-RELATED"/>
    <property type="match status" value="1"/>
</dbReference>
<dbReference type="EC" id="5.4.3.8" evidence="3"/>
<dbReference type="InterPro" id="IPR015422">
    <property type="entry name" value="PyrdxlP-dep_Trfase_small"/>
</dbReference>
<keyword evidence="4" id="KW-1185">Reference proteome</keyword>
<accession>A0A841HI88</accession>
<dbReference type="Pfam" id="PF00202">
    <property type="entry name" value="Aminotran_3"/>
    <property type="match status" value="1"/>
</dbReference>
<proteinExistence type="predicted"/>
<dbReference type="PROSITE" id="PS00600">
    <property type="entry name" value="AA_TRANSFER_CLASS_3"/>
    <property type="match status" value="1"/>
</dbReference>
<evidence type="ECO:0000256" key="1">
    <source>
        <dbReference type="ARBA" id="ARBA00001933"/>
    </source>
</evidence>
<dbReference type="EMBL" id="JACHHZ010000001">
    <property type="protein sequence ID" value="MBB6092294.1"/>
    <property type="molecule type" value="Genomic_DNA"/>
</dbReference>
<evidence type="ECO:0000313" key="3">
    <source>
        <dbReference type="EMBL" id="MBB6092294.1"/>
    </source>
</evidence>
<protein>
    <submittedName>
        <fullName evidence="3">Glutamate-1-semialdehyde 2,1-aminomutase</fullName>
        <ecNumber evidence="3">5.4.3.8</ecNumber>
    </submittedName>
</protein>
<evidence type="ECO:0000256" key="2">
    <source>
        <dbReference type="ARBA" id="ARBA00022898"/>
    </source>
</evidence>
<evidence type="ECO:0000313" key="4">
    <source>
        <dbReference type="Proteomes" id="UP000588068"/>
    </source>
</evidence>
<dbReference type="SUPFAM" id="SSF53383">
    <property type="entry name" value="PLP-dependent transferases"/>
    <property type="match status" value="1"/>
</dbReference>
<dbReference type="Gene3D" id="3.40.640.10">
    <property type="entry name" value="Type I PLP-dependent aspartate aminotransferase-like (Major domain)"/>
    <property type="match status" value="1"/>
</dbReference>
<sequence>MVWLLYKAQLRLELSLAKHRSLAGHPRNSRRLSRLIPFYEYPQEQVLAVDGATPEVSERRRLGLRKLETLFTERFNRSRALTRQTKNSVSDLRFTGKYRVPFQFRRLLRGLTAGSFLQSSSGVTVTDLDGNQFFDLTGSYGVNLFGYDFYRQCIERAVEHARDLGPVLGSYHPLVALNAQRLREISQLDEVSFHMSGTQAVMQAVRLARYHTGRTHVVTFCGAYHGWWGDVQPGVGNPIAARQTYTLAEMSEATLRVLRRRKDIACVLVNPLQALHPNTPAPSDSTLVDSSRKAHFDRVAYTVWLEQLRRVCTRAGIVLIFDEVFVGFRLARGGAQEYFGVRADMVTYGKTLGGGLPIGALCGRAHLMKRYRDERPADICFARGTFNSHPYVMAAAHEFLNRIADDNVATLYATLDETWDERARRINARLEQSAVPVRIANLSSIWTICYTKPACYNWMFQFYLRAEGLALSWVGTGRLIFSLDYTDADFGAVVDRFVAAAKAMQADGWSDGPATSNQQIRRRISREILRHRFGFSSTAPAGEKALRSVPPAKAEIHAFSRNRHQGIFTRSGIGTGMERSGITAISGAVNPVTRSGMRTALPVPKLMFAAAPMRIDHAPLRSSAMRRYLSAGASPKISLSMTSSPPP</sequence>
<dbReference type="InterPro" id="IPR049704">
    <property type="entry name" value="Aminotrans_3_PPA_site"/>
</dbReference>